<feature type="repeat" description="WD" evidence="3">
    <location>
        <begin position="92"/>
        <end position="126"/>
    </location>
</feature>
<name>A0A6P6VAC7_COFAR</name>
<dbReference type="GeneID" id="113719085"/>
<sequence>MNMKQTCLSFGSNPIRDAISRIRFAPHSNHLLISSWDSSLRLYDVDACKLRLEASDEYPLLDCCFADDSLAFSAATDGLLRRYDLNSGDVDRIGNHDEATCVEYSNETSLAITAGWDKKIKFWDTRLVKSLQCLENLGGEVESMSLSEFHLMIAVGTSVSTYDLRKLSKLDQAKESFMDVQIKCVRPGFEGFAVGSFDGRVALEYVNDSNSKSGRYAFRCHPKKKDGRHHIVPVNDIAFNPCLPTIFVTGDNEGYASTWDAQSKKRLYELPRFPNAVASLSYSYDGLLLAVASSYTYQEANEREELPQIFLHEINDLNISSLSAGSSK</sequence>
<dbReference type="PROSITE" id="PS00678">
    <property type="entry name" value="WD_REPEATS_1"/>
    <property type="match status" value="1"/>
</dbReference>
<dbReference type="RefSeq" id="XP_027099909.1">
    <property type="nucleotide sequence ID" value="XM_027244108.2"/>
</dbReference>
<dbReference type="SUPFAM" id="SSF50978">
    <property type="entry name" value="WD40 repeat-like"/>
    <property type="match status" value="1"/>
</dbReference>
<evidence type="ECO:0000313" key="4">
    <source>
        <dbReference type="Proteomes" id="UP001652660"/>
    </source>
</evidence>
<accession>A0A6P6VAC7</accession>
<keyword evidence="2" id="KW-0677">Repeat</keyword>
<organism evidence="4 5">
    <name type="scientific">Coffea arabica</name>
    <name type="common">Arabian coffee</name>
    <dbReference type="NCBI Taxonomy" id="13443"/>
    <lineage>
        <taxon>Eukaryota</taxon>
        <taxon>Viridiplantae</taxon>
        <taxon>Streptophyta</taxon>
        <taxon>Embryophyta</taxon>
        <taxon>Tracheophyta</taxon>
        <taxon>Spermatophyta</taxon>
        <taxon>Magnoliopsida</taxon>
        <taxon>eudicotyledons</taxon>
        <taxon>Gunneridae</taxon>
        <taxon>Pentapetalae</taxon>
        <taxon>asterids</taxon>
        <taxon>lamiids</taxon>
        <taxon>Gentianales</taxon>
        <taxon>Rubiaceae</taxon>
        <taxon>Ixoroideae</taxon>
        <taxon>Gardenieae complex</taxon>
        <taxon>Bertiereae - Coffeeae clade</taxon>
        <taxon>Coffeeae</taxon>
        <taxon>Coffea</taxon>
    </lineage>
</organism>
<protein>
    <submittedName>
        <fullName evidence="5">Mitotic checkpoint protein BUB3.3</fullName>
    </submittedName>
</protein>
<reference evidence="4" key="1">
    <citation type="journal article" date="2025" name="Foods">
        <title>Unveiling the Microbial Signatures of Arabica Coffee Cherries: Insights into Ripeness Specific Diversity, Functional Traits, and Implications for Quality and Safety.</title>
        <authorList>
            <consortium name="RefSeq"/>
            <person name="Tenea G.N."/>
            <person name="Cifuentes V."/>
            <person name="Reyes P."/>
            <person name="Cevallos-Vallejos M."/>
        </authorList>
    </citation>
    <scope>NUCLEOTIDE SEQUENCE [LARGE SCALE GENOMIC DNA]</scope>
</reference>
<dbReference type="Pfam" id="PF00400">
    <property type="entry name" value="WD40"/>
    <property type="match status" value="2"/>
</dbReference>
<dbReference type="InterPro" id="IPR015943">
    <property type="entry name" value="WD40/YVTN_repeat-like_dom_sf"/>
</dbReference>
<dbReference type="AlphaFoldDB" id="A0A6P6VAC7"/>
<dbReference type="InterPro" id="IPR036322">
    <property type="entry name" value="WD40_repeat_dom_sf"/>
</dbReference>
<evidence type="ECO:0000256" key="1">
    <source>
        <dbReference type="ARBA" id="ARBA00022574"/>
    </source>
</evidence>
<keyword evidence="1 3" id="KW-0853">WD repeat</keyword>
<dbReference type="PANTHER" id="PTHR10971">
    <property type="entry name" value="MRNA EXPORT FACTOR AND BUB3"/>
    <property type="match status" value="1"/>
</dbReference>
<proteinExistence type="predicted"/>
<dbReference type="Gene3D" id="2.130.10.10">
    <property type="entry name" value="YVTN repeat-like/Quinoprotein amine dehydrogenase"/>
    <property type="match status" value="1"/>
</dbReference>
<dbReference type="PROSITE" id="PS50082">
    <property type="entry name" value="WD_REPEATS_2"/>
    <property type="match status" value="1"/>
</dbReference>
<evidence type="ECO:0000256" key="3">
    <source>
        <dbReference type="PROSITE-ProRule" id="PRU00221"/>
    </source>
</evidence>
<gene>
    <name evidence="5" type="primary">LOC113719085</name>
</gene>
<keyword evidence="4" id="KW-1185">Reference proteome</keyword>
<dbReference type="InterPro" id="IPR001680">
    <property type="entry name" value="WD40_rpt"/>
</dbReference>
<dbReference type="InterPro" id="IPR019775">
    <property type="entry name" value="WD40_repeat_CS"/>
</dbReference>
<reference evidence="5" key="2">
    <citation type="submission" date="2025-08" db="UniProtKB">
        <authorList>
            <consortium name="RefSeq"/>
        </authorList>
    </citation>
    <scope>IDENTIFICATION</scope>
    <source>
        <tissue evidence="5">Leaves</tissue>
    </source>
</reference>
<dbReference type="Proteomes" id="UP001652660">
    <property type="component" value="Chromosome 11e"/>
</dbReference>
<dbReference type="OrthoDB" id="10262475at2759"/>
<evidence type="ECO:0000313" key="5">
    <source>
        <dbReference type="RefSeq" id="XP_027099909.1"/>
    </source>
</evidence>
<dbReference type="SMART" id="SM00320">
    <property type="entry name" value="WD40"/>
    <property type="match status" value="4"/>
</dbReference>
<evidence type="ECO:0000256" key="2">
    <source>
        <dbReference type="ARBA" id="ARBA00022737"/>
    </source>
</evidence>